<keyword evidence="1" id="KW-0560">Oxidoreductase</keyword>
<dbReference type="InterPro" id="IPR051397">
    <property type="entry name" value="Zn-ADH-like_protein"/>
</dbReference>
<organism evidence="3 4">
    <name type="scientific">Lagenidium giganteum</name>
    <dbReference type="NCBI Taxonomy" id="4803"/>
    <lineage>
        <taxon>Eukaryota</taxon>
        <taxon>Sar</taxon>
        <taxon>Stramenopiles</taxon>
        <taxon>Oomycota</taxon>
        <taxon>Peronosporomycetes</taxon>
        <taxon>Pythiales</taxon>
        <taxon>Pythiaceae</taxon>
    </lineage>
</organism>
<dbReference type="PANTHER" id="PTHR43677:SF3">
    <property type="entry name" value="PROSTAGLANDIN REDUCTASE 3"/>
    <property type="match status" value="1"/>
</dbReference>
<keyword evidence="4" id="KW-1185">Reference proteome</keyword>
<dbReference type="GO" id="GO:0016491">
    <property type="term" value="F:oxidoreductase activity"/>
    <property type="evidence" value="ECO:0007669"/>
    <property type="project" value="UniProtKB-KW"/>
</dbReference>
<dbReference type="GO" id="GO:0008270">
    <property type="term" value="F:zinc ion binding"/>
    <property type="evidence" value="ECO:0007669"/>
    <property type="project" value="InterPro"/>
</dbReference>
<name>A0AAV2YU39_9STRA</name>
<dbReference type="PROSITE" id="PS01162">
    <property type="entry name" value="QOR_ZETA_CRYSTAL"/>
    <property type="match status" value="2"/>
</dbReference>
<dbReference type="SMART" id="SM00829">
    <property type="entry name" value="PKS_ER"/>
    <property type="match status" value="2"/>
</dbReference>
<evidence type="ECO:0000313" key="3">
    <source>
        <dbReference type="EMBL" id="DAZ97525.1"/>
    </source>
</evidence>
<accession>A0AAV2YU39</accession>
<dbReference type="Gene3D" id="3.40.50.720">
    <property type="entry name" value="NAD(P)-binding Rossmann-like Domain"/>
    <property type="match status" value="2"/>
</dbReference>
<dbReference type="AlphaFoldDB" id="A0AAV2YU39"/>
<dbReference type="FunFam" id="3.40.50.720:FF:000121">
    <property type="entry name" value="Prostaglandin reductase 2"/>
    <property type="match status" value="2"/>
</dbReference>
<dbReference type="PANTHER" id="PTHR43677">
    <property type="entry name" value="SHORT-CHAIN DEHYDROGENASE/REDUCTASE"/>
    <property type="match status" value="1"/>
</dbReference>
<dbReference type="SUPFAM" id="SSF51735">
    <property type="entry name" value="NAD(P)-binding Rossmann-fold domains"/>
    <property type="match status" value="2"/>
</dbReference>
<proteinExistence type="predicted"/>
<evidence type="ECO:0000259" key="2">
    <source>
        <dbReference type="SMART" id="SM00829"/>
    </source>
</evidence>
<reference evidence="3" key="1">
    <citation type="submission" date="2022-11" db="EMBL/GenBank/DDBJ databases">
        <authorList>
            <person name="Morgan W.R."/>
            <person name="Tartar A."/>
        </authorList>
    </citation>
    <scope>NUCLEOTIDE SEQUENCE</scope>
    <source>
        <strain evidence="3">ARSEF 373</strain>
    </source>
</reference>
<dbReference type="InterPro" id="IPR002364">
    <property type="entry name" value="Quin_OxRdtase/zeta-crystal_CS"/>
</dbReference>
<feature type="domain" description="Enoyl reductase (ER)" evidence="2">
    <location>
        <begin position="366"/>
        <end position="691"/>
    </location>
</feature>
<comment type="caution">
    <text evidence="3">The sequence shown here is derived from an EMBL/GenBank/DDBJ whole genome shotgun (WGS) entry which is preliminary data.</text>
</comment>
<dbReference type="GO" id="GO:0005739">
    <property type="term" value="C:mitochondrion"/>
    <property type="evidence" value="ECO:0007669"/>
    <property type="project" value="TreeGrafter"/>
</dbReference>
<dbReference type="InterPro" id="IPR013149">
    <property type="entry name" value="ADH-like_C"/>
</dbReference>
<evidence type="ECO:0000256" key="1">
    <source>
        <dbReference type="ARBA" id="ARBA00023002"/>
    </source>
</evidence>
<dbReference type="Pfam" id="PF08240">
    <property type="entry name" value="ADH_N"/>
    <property type="match status" value="2"/>
</dbReference>
<dbReference type="SUPFAM" id="SSF50129">
    <property type="entry name" value="GroES-like"/>
    <property type="match status" value="2"/>
</dbReference>
<dbReference type="EMBL" id="DAKRPA010000132">
    <property type="protein sequence ID" value="DAZ97525.1"/>
    <property type="molecule type" value="Genomic_DNA"/>
</dbReference>
<dbReference type="InterPro" id="IPR013154">
    <property type="entry name" value="ADH-like_N"/>
</dbReference>
<reference evidence="3" key="2">
    <citation type="journal article" date="2023" name="Microbiol Resour">
        <title>Decontamination and Annotation of the Draft Genome Sequence of the Oomycete Lagenidium giganteum ARSEF 373.</title>
        <authorList>
            <person name="Morgan W.R."/>
            <person name="Tartar A."/>
        </authorList>
    </citation>
    <scope>NUCLEOTIDE SEQUENCE</scope>
    <source>
        <strain evidence="3">ARSEF 373</strain>
    </source>
</reference>
<sequence length="694" mass="73131">MAITYQQIQVHTLLSDFCRATKILDVPEVPKHAAGNVVVKNAYVGINAADISIANGAIGRPVPFPCGLEAVGTVVSVGEGVTKCYNWALAEFTEVVGATVLKTPELSLVVVPLTVSGLSASVAVSDLGELKSGETVLVTAAAGGTGQFVVQLAKLAGNHVIGTTSSDDKAEYLKSIGCDRVINYKKEDVSTVLQNEYPQGVDIVFETIGGSMFRAAVDNLAVHGRVILFGMISGYQGQKTEVMTVPELAGRLFAKSGSVRAYLMRNHAKHLAAHMEKLLALIAEKKLNAGIDPVEFMGLDGGADALDHMFAGKNVGKVIITSSGSESMLPRPWHAPFSNRTSFAHSHRPAMTGQTYQQIQVHTLSSDFRKATKIVDVPEVPTPAAGKVVVQNAYVGINATDINITAGAGAIKQVPFPCGLEAGKLDCALTSVLGTVVSVGEGVTECKVGDYVAYQQLGAFAEYVEVPSATVLKTPELSPVVVLLTISGLSASIALSEVGQMTTGETILVTAAAGGTGQFVVQLAKLAGNHVIGTTSSDDKAEYLKSIGCDRVINYKKEDVSTVLQNEYPQGVDIVFETIGGSMFRAAVDNLAVHGRVILFGMISGYQGQKTEVMTVPELAGRLFAKSGSVRAYLMRNHAKHLAAHMEKLLALIAEKKLNAGIDPVEFVGLESVADALDHIFAGKNVGKVMVRLA</sequence>
<evidence type="ECO:0000313" key="4">
    <source>
        <dbReference type="Proteomes" id="UP001146120"/>
    </source>
</evidence>
<dbReference type="Proteomes" id="UP001146120">
    <property type="component" value="Unassembled WGS sequence"/>
</dbReference>
<protein>
    <recommendedName>
        <fullName evidence="2">Enoyl reductase (ER) domain-containing protein</fullName>
    </recommendedName>
</protein>
<dbReference type="Pfam" id="PF00107">
    <property type="entry name" value="ADH_zinc_N"/>
    <property type="match status" value="2"/>
</dbReference>
<dbReference type="InterPro" id="IPR011032">
    <property type="entry name" value="GroES-like_sf"/>
</dbReference>
<feature type="domain" description="Enoyl reductase (ER)" evidence="2">
    <location>
        <begin position="12"/>
        <end position="320"/>
    </location>
</feature>
<gene>
    <name evidence="3" type="ORF">N0F65_003011</name>
</gene>
<dbReference type="InterPro" id="IPR020843">
    <property type="entry name" value="ER"/>
</dbReference>
<dbReference type="InterPro" id="IPR036291">
    <property type="entry name" value="NAD(P)-bd_dom_sf"/>
</dbReference>
<dbReference type="Gene3D" id="3.90.180.10">
    <property type="entry name" value="Medium-chain alcohol dehydrogenases, catalytic domain"/>
    <property type="match status" value="2"/>
</dbReference>